<proteinExistence type="predicted"/>
<dbReference type="AlphaFoldDB" id="A0A6A7C4X5"/>
<gene>
    <name evidence="3" type="ORF">K470DRAFT_275252</name>
</gene>
<dbReference type="InterPro" id="IPR013940">
    <property type="entry name" value="Spo22/ZIP4/TEX11"/>
</dbReference>
<evidence type="ECO:0000313" key="4">
    <source>
        <dbReference type="Proteomes" id="UP000799421"/>
    </source>
</evidence>
<keyword evidence="4" id="KW-1185">Reference proteome</keyword>
<sequence>MSSQPNDINLKLVLACANKVHELLNRGITIPPDLSAAVNAAINRTLPIPSLISQANQIDIAGCQLWNTITQVLRKGEIPPHSAVPLRVLAFYLLDTAYQVLATRSKRDFRVLKTGLKTGRFCLDNDEVDLGLKVLKRCSEHINDDEQMEAEFYLLRMMHAWKSNRLDQVDDLYYKVQEHALVVSPILTEQAVDLCYKIAKELIPGDAAMKWLKRALDTLDLCNDSTHASLLEWRLVVTTAAVDVMLVAGKGIQAMELVEILENRGMDNRIAVAMLRLRTISAIEPVDQTQVHETMIKMLKLGVLTEGTFNSILRAIHKVRQISIDLALEGLRQFIFSRLLPDLPSRGWMEAAVVTFILFATFQNPTQSLGNLFTAVYNASGALSQQASHSAQTILWKNAEKWLSVLQHPFIFSNSCEANQSKVLRKAMTIYLQREDISSCREAYLRLPPSAQNDALTHYLAFRLAIASGNEDHATHSLQHMAVEHLYSAVIHAQRQGSGKIAIASLTQLLESKDKKINTPVLLRCIVRLLLSDGQTDRLISLFERAASEIPRHEALWWTKQSWNLLAKTHSNIEPTTLLRLINSINKFFNLCTDEELQTRKETLSLLAATANLTLARQTGGEGFFAKAREYLSSEPPAENQLEYLVAKVECLLHFTSERDIVQNLLNEIMDLPYIEKKEGVYIHLANLLPSLPYINPTLLIEVLKKCCTLLPPAQSAAPLRRVFDALTSHSGHEDVLLEVLRFAVGKIEAWPEVEREWFVARGFNYFLDLEGREEWRDVLLEMVGFCNDELRGVVKRRLEGDDT</sequence>
<evidence type="ECO:0000313" key="3">
    <source>
        <dbReference type="EMBL" id="KAF2862534.1"/>
    </source>
</evidence>
<dbReference type="PANTHER" id="PTHR40375">
    <property type="entry name" value="SPORULATION-SPECIFIC PROTEIN 22"/>
    <property type="match status" value="1"/>
</dbReference>
<feature type="non-terminal residue" evidence="3">
    <location>
        <position position="1"/>
    </location>
</feature>
<evidence type="ECO:0000256" key="1">
    <source>
        <dbReference type="ARBA" id="ARBA00023254"/>
    </source>
</evidence>
<dbReference type="EMBL" id="MU005965">
    <property type="protein sequence ID" value="KAF2862534.1"/>
    <property type="molecule type" value="Genomic_DNA"/>
</dbReference>
<accession>A0A6A7C4X5</accession>
<protein>
    <recommendedName>
        <fullName evidence="2">Protein ZIP4 homolog</fullName>
    </recommendedName>
</protein>
<dbReference type="GO" id="GO:0090173">
    <property type="term" value="P:regulation of synaptonemal complex assembly"/>
    <property type="evidence" value="ECO:0007669"/>
    <property type="project" value="InterPro"/>
</dbReference>
<dbReference type="InterPro" id="IPR011990">
    <property type="entry name" value="TPR-like_helical_dom_sf"/>
</dbReference>
<dbReference type="SUPFAM" id="SSF48452">
    <property type="entry name" value="TPR-like"/>
    <property type="match status" value="1"/>
</dbReference>
<organism evidence="3 4">
    <name type="scientific">Piedraia hortae CBS 480.64</name>
    <dbReference type="NCBI Taxonomy" id="1314780"/>
    <lineage>
        <taxon>Eukaryota</taxon>
        <taxon>Fungi</taxon>
        <taxon>Dikarya</taxon>
        <taxon>Ascomycota</taxon>
        <taxon>Pezizomycotina</taxon>
        <taxon>Dothideomycetes</taxon>
        <taxon>Dothideomycetidae</taxon>
        <taxon>Capnodiales</taxon>
        <taxon>Piedraiaceae</taxon>
        <taxon>Piedraia</taxon>
    </lineage>
</organism>
<dbReference type="InterPro" id="IPR039057">
    <property type="entry name" value="Spo22/ZIP4"/>
</dbReference>
<dbReference type="OrthoDB" id="65716at2759"/>
<dbReference type="Proteomes" id="UP000799421">
    <property type="component" value="Unassembled WGS sequence"/>
</dbReference>
<evidence type="ECO:0000256" key="2">
    <source>
        <dbReference type="ARBA" id="ARBA00031845"/>
    </source>
</evidence>
<dbReference type="PANTHER" id="PTHR40375:SF2">
    <property type="entry name" value="SPORULATION-SPECIFIC PROTEIN 22"/>
    <property type="match status" value="1"/>
</dbReference>
<dbReference type="Pfam" id="PF08631">
    <property type="entry name" value="SPO22"/>
    <property type="match status" value="1"/>
</dbReference>
<keyword evidence="1" id="KW-0469">Meiosis</keyword>
<name>A0A6A7C4X5_9PEZI</name>
<reference evidence="3" key="1">
    <citation type="journal article" date="2020" name="Stud. Mycol.">
        <title>101 Dothideomycetes genomes: a test case for predicting lifestyles and emergence of pathogens.</title>
        <authorList>
            <person name="Haridas S."/>
            <person name="Albert R."/>
            <person name="Binder M."/>
            <person name="Bloem J."/>
            <person name="Labutti K."/>
            <person name="Salamov A."/>
            <person name="Andreopoulos B."/>
            <person name="Baker S."/>
            <person name="Barry K."/>
            <person name="Bills G."/>
            <person name="Bluhm B."/>
            <person name="Cannon C."/>
            <person name="Castanera R."/>
            <person name="Culley D."/>
            <person name="Daum C."/>
            <person name="Ezra D."/>
            <person name="Gonzalez J."/>
            <person name="Henrissat B."/>
            <person name="Kuo A."/>
            <person name="Liang C."/>
            <person name="Lipzen A."/>
            <person name="Lutzoni F."/>
            <person name="Magnuson J."/>
            <person name="Mondo S."/>
            <person name="Nolan M."/>
            <person name="Ohm R."/>
            <person name="Pangilinan J."/>
            <person name="Park H.-J."/>
            <person name="Ramirez L."/>
            <person name="Alfaro M."/>
            <person name="Sun H."/>
            <person name="Tritt A."/>
            <person name="Yoshinaga Y."/>
            <person name="Zwiers L.-H."/>
            <person name="Turgeon B."/>
            <person name="Goodwin S."/>
            <person name="Spatafora J."/>
            <person name="Crous P."/>
            <person name="Grigoriev I."/>
        </authorList>
    </citation>
    <scope>NUCLEOTIDE SEQUENCE</scope>
    <source>
        <strain evidence="3">CBS 480.64</strain>
    </source>
</reference>
<dbReference type="GO" id="GO:0051321">
    <property type="term" value="P:meiotic cell cycle"/>
    <property type="evidence" value="ECO:0007669"/>
    <property type="project" value="UniProtKB-KW"/>
</dbReference>